<dbReference type="PANTHER" id="PTHR30069:SF29">
    <property type="entry name" value="HEMOGLOBIN AND HEMOGLOBIN-HAPTOGLOBIN-BINDING PROTEIN 1-RELATED"/>
    <property type="match status" value="1"/>
</dbReference>
<dbReference type="GO" id="GO:0015344">
    <property type="term" value="F:siderophore uptake transmembrane transporter activity"/>
    <property type="evidence" value="ECO:0007669"/>
    <property type="project" value="TreeGrafter"/>
</dbReference>
<evidence type="ECO:0000313" key="11">
    <source>
        <dbReference type="EMBL" id="MCA9755012.1"/>
    </source>
</evidence>
<evidence type="ECO:0000256" key="7">
    <source>
        <dbReference type="ARBA" id="ARBA00023237"/>
    </source>
</evidence>
<comment type="similarity">
    <text evidence="8">Belongs to the TonB-dependent receptor family.</text>
</comment>
<dbReference type="GO" id="GO:0009279">
    <property type="term" value="C:cell outer membrane"/>
    <property type="evidence" value="ECO:0007669"/>
    <property type="project" value="UniProtKB-SubCell"/>
</dbReference>
<organism evidence="11 12">
    <name type="scientific">Eiseniibacteriota bacterium</name>
    <dbReference type="NCBI Taxonomy" id="2212470"/>
    <lineage>
        <taxon>Bacteria</taxon>
        <taxon>Candidatus Eiseniibacteriota</taxon>
    </lineage>
</organism>
<name>A0A956N9D8_UNCEI</name>
<dbReference type="Gene3D" id="2.170.130.10">
    <property type="entry name" value="TonB-dependent receptor, plug domain"/>
    <property type="match status" value="1"/>
</dbReference>
<evidence type="ECO:0000256" key="4">
    <source>
        <dbReference type="ARBA" id="ARBA00022692"/>
    </source>
</evidence>
<dbReference type="InterPro" id="IPR037066">
    <property type="entry name" value="Plug_dom_sf"/>
</dbReference>
<accession>A0A956N9D8</accession>
<dbReference type="SUPFAM" id="SSF56935">
    <property type="entry name" value="Porins"/>
    <property type="match status" value="1"/>
</dbReference>
<protein>
    <submittedName>
        <fullName evidence="11">TonB-dependent receptor</fullName>
    </submittedName>
</protein>
<comment type="caution">
    <text evidence="11">The sequence shown here is derived from an EMBL/GenBank/DDBJ whole genome shotgun (WGS) entry which is preliminary data.</text>
</comment>
<feature type="compositionally biased region" description="Polar residues" evidence="9">
    <location>
        <begin position="786"/>
        <end position="795"/>
    </location>
</feature>
<reference evidence="11" key="1">
    <citation type="submission" date="2020-04" db="EMBL/GenBank/DDBJ databases">
        <authorList>
            <person name="Zhang T."/>
        </authorList>
    </citation>
    <scope>NUCLEOTIDE SEQUENCE</scope>
    <source>
        <strain evidence="11">HKST-UBA02</strain>
    </source>
</reference>
<dbReference type="PROSITE" id="PS52016">
    <property type="entry name" value="TONB_DEPENDENT_REC_3"/>
    <property type="match status" value="1"/>
</dbReference>
<dbReference type="SUPFAM" id="SSF49452">
    <property type="entry name" value="Starch-binding domain-like"/>
    <property type="match status" value="1"/>
</dbReference>
<keyword evidence="5 10" id="KW-0732">Signal</keyword>
<evidence type="ECO:0000313" key="12">
    <source>
        <dbReference type="Proteomes" id="UP000739538"/>
    </source>
</evidence>
<evidence type="ECO:0000256" key="10">
    <source>
        <dbReference type="SAM" id="SignalP"/>
    </source>
</evidence>
<dbReference type="EMBL" id="JAGQHS010000014">
    <property type="protein sequence ID" value="MCA9755012.1"/>
    <property type="molecule type" value="Genomic_DNA"/>
</dbReference>
<dbReference type="GO" id="GO:0030246">
    <property type="term" value="F:carbohydrate binding"/>
    <property type="evidence" value="ECO:0007669"/>
    <property type="project" value="InterPro"/>
</dbReference>
<dbReference type="AlphaFoldDB" id="A0A956N9D8"/>
<evidence type="ECO:0000256" key="2">
    <source>
        <dbReference type="ARBA" id="ARBA00022448"/>
    </source>
</evidence>
<dbReference type="Pfam" id="PF13620">
    <property type="entry name" value="CarboxypepD_reg"/>
    <property type="match status" value="1"/>
</dbReference>
<keyword evidence="7 8" id="KW-0998">Cell outer membrane</keyword>
<evidence type="ECO:0000256" key="1">
    <source>
        <dbReference type="ARBA" id="ARBA00004571"/>
    </source>
</evidence>
<evidence type="ECO:0000256" key="3">
    <source>
        <dbReference type="ARBA" id="ARBA00022452"/>
    </source>
</evidence>
<dbReference type="InterPro" id="IPR013784">
    <property type="entry name" value="Carb-bd-like_fold"/>
</dbReference>
<dbReference type="PANTHER" id="PTHR30069">
    <property type="entry name" value="TONB-DEPENDENT OUTER MEMBRANE RECEPTOR"/>
    <property type="match status" value="1"/>
</dbReference>
<reference evidence="11" key="2">
    <citation type="journal article" date="2021" name="Microbiome">
        <title>Successional dynamics and alternative stable states in a saline activated sludge microbial community over 9 years.</title>
        <authorList>
            <person name="Wang Y."/>
            <person name="Ye J."/>
            <person name="Ju F."/>
            <person name="Liu L."/>
            <person name="Boyd J.A."/>
            <person name="Deng Y."/>
            <person name="Parks D.H."/>
            <person name="Jiang X."/>
            <person name="Yin X."/>
            <person name="Woodcroft B.J."/>
            <person name="Tyson G.W."/>
            <person name="Hugenholtz P."/>
            <person name="Polz M.F."/>
            <person name="Zhang T."/>
        </authorList>
    </citation>
    <scope>NUCLEOTIDE SEQUENCE</scope>
    <source>
        <strain evidence="11">HKST-UBA02</strain>
    </source>
</reference>
<sequence>MRRPIMIPAVRLWALLAVFLFAATASAQSPLGGQGTISGKVVDQSGKPVPYASVVLVGTQWGGMSVDDGSFTIVNIPAGTYTMKALIIGYTEDQKDGITVIPNQTATVNFSVAETTLGSLNEVEITAQKEKIDIKSTDTSHEIDSKDLESLPVNEISEAIGLKAGVIAKGGELHFRGGRSGEVNIMVDGVAVKDPLLGAGAAPATLAVEATETIMGGLDAEFGNAQSGVINYTTKEGGREFEGQLYYMTDDYGQPDNTYDNLDRVFLGVGGPSPVRNLSYYASVEGTFADAYPATPRDRGRTRILNFISVGDRKSNSVRLQSKLAFKPGPNYKLTGEFIFNNTRSETYYHMWSRVGYVQTFRDTTQTGDVVIRHGRWAPTQVDETYEYYNPANHTPTNIDRFNQMKFVWNHTIDESAFYNIKMGRNFFYSDRRVSNKTAWEYLGERERDLWYDYFERETEPFFVISGDYPTLSHRETIVYTVKSDFTKKYKNHTIKTGVEASYNDMKYFQVDRPYNTNAAQEIGGTRTRYHYFNPEGAYYLQDRWEHEGMVLNVGLRYDVFSVGEQLSIVNVDDPVKQQISPRVGIAYPISDRDAFSFHYGRFYQIPDRQYLFDNQDAYDGRVRGNPNLTNETNVAYQAGIQHLFSDNVSGLFSVYYKDIFGLISTDSAVGYGQVSATNQWVNKDYASARGFEATLARSFANGFGGELNYGFGVATGVASDPNANAVGNLTYKPISEQALDWDVRHTFSVQASFADIGSWNASFIWQYESGFPYTPESRDTRELQPENTNSRRLPSTTSLDIQAQKYYQLWGQQFKVFLQSRNVLDAKNITNLSPGNWPAPPGSIGNDYAIYYTETGQGGGAYVGDDNNGDGIGDWVPLNDPRVFGDPRSIKLGVQLDF</sequence>
<dbReference type="Gene3D" id="2.40.170.20">
    <property type="entry name" value="TonB-dependent receptor, beta-barrel domain"/>
    <property type="match status" value="1"/>
</dbReference>
<gene>
    <name evidence="11" type="ORF">KDA27_04355</name>
</gene>
<dbReference type="InterPro" id="IPR039426">
    <property type="entry name" value="TonB-dep_rcpt-like"/>
</dbReference>
<evidence type="ECO:0000256" key="5">
    <source>
        <dbReference type="ARBA" id="ARBA00022729"/>
    </source>
</evidence>
<proteinExistence type="inferred from homology"/>
<dbReference type="GO" id="GO:0044718">
    <property type="term" value="P:siderophore transmembrane transport"/>
    <property type="evidence" value="ECO:0007669"/>
    <property type="project" value="TreeGrafter"/>
</dbReference>
<keyword evidence="2 8" id="KW-0813">Transport</keyword>
<feature type="signal peptide" evidence="10">
    <location>
        <begin position="1"/>
        <end position="27"/>
    </location>
</feature>
<keyword evidence="3 8" id="KW-1134">Transmembrane beta strand</keyword>
<dbReference type="InterPro" id="IPR036942">
    <property type="entry name" value="Beta-barrel_TonB_sf"/>
</dbReference>
<dbReference type="Proteomes" id="UP000739538">
    <property type="component" value="Unassembled WGS sequence"/>
</dbReference>
<dbReference type="Gene3D" id="2.60.40.1120">
    <property type="entry name" value="Carboxypeptidase-like, regulatory domain"/>
    <property type="match status" value="1"/>
</dbReference>
<keyword evidence="11" id="KW-0675">Receptor</keyword>
<evidence type="ECO:0000256" key="6">
    <source>
        <dbReference type="ARBA" id="ARBA00023136"/>
    </source>
</evidence>
<keyword evidence="6 8" id="KW-0472">Membrane</keyword>
<comment type="subcellular location">
    <subcellularLocation>
        <location evidence="1 8">Cell outer membrane</location>
        <topology evidence="1 8">Multi-pass membrane protein</topology>
    </subcellularLocation>
</comment>
<evidence type="ECO:0000256" key="9">
    <source>
        <dbReference type="SAM" id="MobiDB-lite"/>
    </source>
</evidence>
<evidence type="ECO:0000256" key="8">
    <source>
        <dbReference type="PROSITE-ProRule" id="PRU01360"/>
    </source>
</evidence>
<feature type="chain" id="PRO_5037095495" evidence="10">
    <location>
        <begin position="28"/>
        <end position="899"/>
    </location>
</feature>
<feature type="region of interest" description="Disordered" evidence="9">
    <location>
        <begin position="776"/>
        <end position="795"/>
    </location>
</feature>
<keyword evidence="4 8" id="KW-0812">Transmembrane</keyword>